<evidence type="ECO:0008006" key="3">
    <source>
        <dbReference type="Google" id="ProtNLM"/>
    </source>
</evidence>
<dbReference type="EMBL" id="LXQA010071525">
    <property type="protein sequence ID" value="MCI09146.1"/>
    <property type="molecule type" value="Genomic_DNA"/>
</dbReference>
<reference evidence="1 2" key="1">
    <citation type="journal article" date="2018" name="Front. Plant Sci.">
        <title>Red Clover (Trifolium pratense) and Zigzag Clover (T. medium) - A Picture of Genomic Similarities and Differences.</title>
        <authorList>
            <person name="Dluhosova J."/>
            <person name="Istvanek J."/>
            <person name="Nedelnik J."/>
            <person name="Repkova J."/>
        </authorList>
    </citation>
    <scope>NUCLEOTIDE SEQUENCE [LARGE SCALE GENOMIC DNA]</scope>
    <source>
        <strain evidence="2">cv. 10/8</strain>
        <tissue evidence="1">Leaf</tissue>
    </source>
</reference>
<dbReference type="Proteomes" id="UP000265520">
    <property type="component" value="Unassembled WGS sequence"/>
</dbReference>
<evidence type="ECO:0000313" key="1">
    <source>
        <dbReference type="EMBL" id="MCI09146.1"/>
    </source>
</evidence>
<organism evidence="1 2">
    <name type="scientific">Trifolium medium</name>
    <dbReference type="NCBI Taxonomy" id="97028"/>
    <lineage>
        <taxon>Eukaryota</taxon>
        <taxon>Viridiplantae</taxon>
        <taxon>Streptophyta</taxon>
        <taxon>Embryophyta</taxon>
        <taxon>Tracheophyta</taxon>
        <taxon>Spermatophyta</taxon>
        <taxon>Magnoliopsida</taxon>
        <taxon>eudicotyledons</taxon>
        <taxon>Gunneridae</taxon>
        <taxon>Pentapetalae</taxon>
        <taxon>rosids</taxon>
        <taxon>fabids</taxon>
        <taxon>Fabales</taxon>
        <taxon>Fabaceae</taxon>
        <taxon>Papilionoideae</taxon>
        <taxon>50 kb inversion clade</taxon>
        <taxon>NPAAA clade</taxon>
        <taxon>Hologalegina</taxon>
        <taxon>IRL clade</taxon>
        <taxon>Trifolieae</taxon>
        <taxon>Trifolium</taxon>
    </lineage>
</organism>
<dbReference type="AlphaFoldDB" id="A0A392PCW0"/>
<keyword evidence="2" id="KW-1185">Reference proteome</keyword>
<accession>A0A392PCW0</accession>
<sequence>MIDIYSSVAKRLTRDILLEWQRVRINKDHAAAALGTVADQNNNNNMAQWMRTGAGKIKCNVDATIFTKQRQYGIGACLRNEHGEFVAQRHIGTKDHRNLVIVMQKLGAYKE</sequence>
<protein>
    <recommendedName>
        <fullName evidence="3">RNase H type-1 domain-containing protein</fullName>
    </recommendedName>
</protein>
<proteinExistence type="predicted"/>
<comment type="caution">
    <text evidence="1">The sequence shown here is derived from an EMBL/GenBank/DDBJ whole genome shotgun (WGS) entry which is preliminary data.</text>
</comment>
<name>A0A392PCW0_9FABA</name>
<feature type="non-terminal residue" evidence="1">
    <location>
        <position position="111"/>
    </location>
</feature>
<evidence type="ECO:0000313" key="2">
    <source>
        <dbReference type="Proteomes" id="UP000265520"/>
    </source>
</evidence>